<dbReference type="RefSeq" id="WP_382048972.1">
    <property type="nucleotide sequence ID" value="NZ_JBHSKJ010000022.1"/>
</dbReference>
<accession>A0ABW0A882</accession>
<comment type="caution">
    <text evidence="2">The sequence shown here is derived from an EMBL/GenBank/DDBJ whole genome shotgun (WGS) entry which is preliminary data.</text>
</comment>
<organism evidence="2 3">
    <name type="scientific">Streptomyces aureoversilis</name>
    <dbReference type="NCBI Taxonomy" id="67277"/>
    <lineage>
        <taxon>Bacteria</taxon>
        <taxon>Bacillati</taxon>
        <taxon>Actinomycetota</taxon>
        <taxon>Actinomycetes</taxon>
        <taxon>Kitasatosporales</taxon>
        <taxon>Streptomycetaceae</taxon>
        <taxon>Streptomyces</taxon>
    </lineage>
</organism>
<feature type="transmembrane region" description="Helical" evidence="1">
    <location>
        <begin position="26"/>
        <end position="49"/>
    </location>
</feature>
<evidence type="ECO:0000313" key="2">
    <source>
        <dbReference type="EMBL" id="MFC5148884.1"/>
    </source>
</evidence>
<keyword evidence="1" id="KW-0472">Membrane</keyword>
<keyword evidence="3" id="KW-1185">Reference proteome</keyword>
<reference evidence="3" key="1">
    <citation type="journal article" date="2019" name="Int. J. Syst. Evol. Microbiol.">
        <title>The Global Catalogue of Microorganisms (GCM) 10K type strain sequencing project: providing services to taxonomists for standard genome sequencing and annotation.</title>
        <authorList>
            <consortium name="The Broad Institute Genomics Platform"/>
            <consortium name="The Broad Institute Genome Sequencing Center for Infectious Disease"/>
            <person name="Wu L."/>
            <person name="Ma J."/>
        </authorList>
    </citation>
    <scope>NUCLEOTIDE SEQUENCE [LARGE SCALE GENOMIC DNA]</scope>
    <source>
        <strain evidence="3">CGMCC 4.1641</strain>
    </source>
</reference>
<evidence type="ECO:0000313" key="3">
    <source>
        <dbReference type="Proteomes" id="UP001596222"/>
    </source>
</evidence>
<keyword evidence="1" id="KW-1133">Transmembrane helix</keyword>
<dbReference type="EMBL" id="JBHSKJ010000022">
    <property type="protein sequence ID" value="MFC5148884.1"/>
    <property type="molecule type" value="Genomic_DNA"/>
</dbReference>
<evidence type="ECO:0000256" key="1">
    <source>
        <dbReference type="SAM" id="Phobius"/>
    </source>
</evidence>
<name>A0ABW0A882_9ACTN</name>
<protein>
    <submittedName>
        <fullName evidence="2">Uncharacterized protein</fullName>
    </submittedName>
</protein>
<keyword evidence="1" id="KW-0812">Transmembrane</keyword>
<proteinExistence type="predicted"/>
<gene>
    <name evidence="2" type="ORF">ACFPP6_29875</name>
</gene>
<dbReference type="Proteomes" id="UP001596222">
    <property type="component" value="Unassembled WGS sequence"/>
</dbReference>
<sequence length="50" mass="5456">MELHTVRQISVVHPTWRARAVGICRFWRDGGFAVGAVLAGVLAGAWRIAP</sequence>